<name>H2BV08_GILLR</name>
<evidence type="ECO:0000313" key="2">
    <source>
        <dbReference type="EMBL" id="EHQ03898.1"/>
    </source>
</evidence>
<reference evidence="3" key="1">
    <citation type="journal article" date="2012" name="Stand. Genomic Sci.">
        <title>Genome sequence of the Antarctic rhodopsins-containing flavobacterium Gillisia limnaea type strain (R-8282(T)).</title>
        <authorList>
            <person name="Riedel T."/>
            <person name="Held B."/>
            <person name="Nolan M."/>
            <person name="Lucas S."/>
            <person name="Lapidus A."/>
            <person name="Tice H."/>
            <person name="Del Rio T.G."/>
            <person name="Cheng J.F."/>
            <person name="Han C."/>
            <person name="Tapia R."/>
            <person name="Goodwin L.A."/>
            <person name="Pitluck S."/>
            <person name="Liolios K."/>
            <person name="Mavromatis K."/>
            <person name="Pagani I."/>
            <person name="Ivanova N."/>
            <person name="Mikhailova N."/>
            <person name="Pati A."/>
            <person name="Chen A."/>
            <person name="Palaniappan K."/>
            <person name="Land M."/>
            <person name="Rohde M."/>
            <person name="Tindall B.J."/>
            <person name="Detter J.C."/>
            <person name="Goker M."/>
            <person name="Bristow J."/>
            <person name="Eisen J.A."/>
            <person name="Markowitz V."/>
            <person name="Hugenholtz P."/>
            <person name="Kyrpides N.C."/>
            <person name="Klenk H.P."/>
            <person name="Woyke T."/>
        </authorList>
    </citation>
    <scope>NUCLEOTIDE SEQUENCE [LARGE SCALE GENOMIC DNA]</scope>
    <source>
        <strain evidence="3">DSM 15749 / LMG 21470 / R-8282</strain>
    </source>
</reference>
<evidence type="ECO:0008006" key="4">
    <source>
        <dbReference type="Google" id="ProtNLM"/>
    </source>
</evidence>
<keyword evidence="3" id="KW-1185">Reference proteome</keyword>
<dbReference type="Proteomes" id="UP000003844">
    <property type="component" value="Unassembled WGS sequence"/>
</dbReference>
<accession>H2BV08</accession>
<dbReference type="eggNOG" id="ENOG50330AN">
    <property type="taxonomic scope" value="Bacteria"/>
</dbReference>
<proteinExistence type="predicted"/>
<dbReference type="OrthoDB" id="881763at2"/>
<gene>
    <name evidence="2" type="ORF">Gilli_3295</name>
</gene>
<protein>
    <recommendedName>
        <fullName evidence="4">Lipoprotein</fullName>
    </recommendedName>
</protein>
<evidence type="ECO:0000256" key="1">
    <source>
        <dbReference type="SAM" id="SignalP"/>
    </source>
</evidence>
<dbReference type="AlphaFoldDB" id="H2BV08"/>
<dbReference type="PROSITE" id="PS51257">
    <property type="entry name" value="PROKAR_LIPOPROTEIN"/>
    <property type="match status" value="1"/>
</dbReference>
<keyword evidence="1" id="KW-0732">Signal</keyword>
<feature type="chain" id="PRO_5003560400" description="Lipoprotein" evidence="1">
    <location>
        <begin position="21"/>
        <end position="177"/>
    </location>
</feature>
<dbReference type="EMBL" id="JH594606">
    <property type="protein sequence ID" value="EHQ03898.1"/>
    <property type="molecule type" value="Genomic_DNA"/>
</dbReference>
<dbReference type="HOGENOM" id="CLU_109826_1_0_10"/>
<organism evidence="2 3">
    <name type="scientific">Gillisia limnaea (strain DSM 15749 / LMG 21470 / R-8282)</name>
    <dbReference type="NCBI Taxonomy" id="865937"/>
    <lineage>
        <taxon>Bacteria</taxon>
        <taxon>Pseudomonadati</taxon>
        <taxon>Bacteroidota</taxon>
        <taxon>Flavobacteriia</taxon>
        <taxon>Flavobacteriales</taxon>
        <taxon>Flavobacteriaceae</taxon>
        <taxon>Gillisia</taxon>
    </lineage>
</organism>
<evidence type="ECO:0000313" key="3">
    <source>
        <dbReference type="Proteomes" id="UP000003844"/>
    </source>
</evidence>
<dbReference type="RefSeq" id="WP_006990204.1">
    <property type="nucleotide sequence ID" value="NZ_JH594606.1"/>
</dbReference>
<sequence>MKTSLNLLLIILFLSFVSCSKQDDCDNPVDCLPPATQTGAGTIGCLINGEVFRPGGSQFPGPTQRAVYNTSVEGKYYFSLTAKNRSTNKSIGILLRDQQIGEGETYFLISEGEFTNFAVYNINIIEFQTNNEFTGEITFSKFDDINGIVSGTFWFDGINEEGEIVEIREGRFDMKYN</sequence>
<feature type="signal peptide" evidence="1">
    <location>
        <begin position="1"/>
        <end position="20"/>
    </location>
</feature>